<feature type="domain" description="GST C-terminal" evidence="3">
    <location>
        <begin position="91"/>
        <end position="210"/>
    </location>
</feature>
<dbReference type="InterPro" id="IPR036282">
    <property type="entry name" value="Glutathione-S-Trfase_C_sf"/>
</dbReference>
<feature type="domain" description="GST N-terminal" evidence="2">
    <location>
        <begin position="4"/>
        <end position="86"/>
    </location>
</feature>
<evidence type="ECO:0000313" key="4">
    <source>
        <dbReference type="EMBL" id="KAF2411132.1"/>
    </source>
</evidence>
<dbReference type="EMBL" id="LT629704">
    <property type="protein sequence ID" value="SDN18880.1"/>
    <property type="molecule type" value="Genomic_DNA"/>
</dbReference>
<dbReference type="Pfam" id="PF00043">
    <property type="entry name" value="GST_C"/>
    <property type="match status" value="1"/>
</dbReference>
<dbReference type="CDD" id="cd03056">
    <property type="entry name" value="GST_N_4"/>
    <property type="match status" value="1"/>
</dbReference>
<organism evidence="5 6">
    <name type="scientific">Pseudomonas antarctica</name>
    <dbReference type="NCBI Taxonomy" id="219572"/>
    <lineage>
        <taxon>Bacteria</taxon>
        <taxon>Pseudomonadati</taxon>
        <taxon>Pseudomonadota</taxon>
        <taxon>Gammaproteobacteria</taxon>
        <taxon>Pseudomonadales</taxon>
        <taxon>Pseudomonadaceae</taxon>
        <taxon>Pseudomonas</taxon>
    </lineage>
</organism>
<dbReference type="GO" id="GO:0050077">
    <property type="term" value="F:maleylpyruvate isomerase activity"/>
    <property type="evidence" value="ECO:0007669"/>
    <property type="project" value="UniProtKB-EC"/>
</dbReference>
<evidence type="ECO:0000313" key="7">
    <source>
        <dbReference type="Proteomes" id="UP000748067"/>
    </source>
</evidence>
<gene>
    <name evidence="4" type="primary">nagL_2</name>
    <name evidence="4" type="ORF">PSAN_35720</name>
    <name evidence="5" type="ORF">SAMN04490179_3005</name>
</gene>
<dbReference type="AlphaFoldDB" id="A0A1G9ZBR4"/>
<dbReference type="PANTHER" id="PTHR44051">
    <property type="entry name" value="GLUTATHIONE S-TRANSFERASE-RELATED"/>
    <property type="match status" value="1"/>
</dbReference>
<dbReference type="PROSITE" id="PS50405">
    <property type="entry name" value="GST_CTER"/>
    <property type="match status" value="1"/>
</dbReference>
<evidence type="ECO:0000256" key="1">
    <source>
        <dbReference type="RuleBase" id="RU003494"/>
    </source>
</evidence>
<dbReference type="CDD" id="cd03206">
    <property type="entry name" value="GST_C_7"/>
    <property type="match status" value="1"/>
</dbReference>
<dbReference type="SUPFAM" id="SSF47616">
    <property type="entry name" value="GST C-terminal domain-like"/>
    <property type="match status" value="1"/>
</dbReference>
<reference evidence="4 7" key="1">
    <citation type="submission" date="2015-01" db="EMBL/GenBank/DDBJ databases">
        <title>Genome Sequence of Pseudomonas antarctica CMS 35.</title>
        <authorList>
            <person name="Voget S."/>
            <person name="Chow J."/>
            <person name="Daniel R."/>
            <person name="Streit W."/>
        </authorList>
    </citation>
    <scope>NUCLEOTIDE SEQUENCE [LARGE SCALE GENOMIC DNA]</scope>
    <source>
        <strain evidence="4 7">CMS 35</strain>
    </source>
</reference>
<keyword evidence="5" id="KW-0808">Transferase</keyword>
<keyword evidence="7" id="KW-1185">Reference proteome</keyword>
<dbReference type="PANTHER" id="PTHR44051:SF2">
    <property type="entry name" value="HYPOTHETICAL GLUTATHIONE S-TRANSFERASE LIKE PROTEIN"/>
    <property type="match status" value="1"/>
</dbReference>
<dbReference type="PROSITE" id="PS50404">
    <property type="entry name" value="GST_NTER"/>
    <property type="match status" value="1"/>
</dbReference>
<evidence type="ECO:0000259" key="2">
    <source>
        <dbReference type="PROSITE" id="PS50404"/>
    </source>
</evidence>
<dbReference type="Pfam" id="PF02798">
    <property type="entry name" value="GST_N"/>
    <property type="match status" value="1"/>
</dbReference>
<dbReference type="Proteomes" id="UP000182470">
    <property type="component" value="Chromosome I"/>
</dbReference>
<proteinExistence type="inferred from homology"/>
<evidence type="ECO:0000313" key="5">
    <source>
        <dbReference type="EMBL" id="SDN18880.1"/>
    </source>
</evidence>
<evidence type="ECO:0000313" key="6">
    <source>
        <dbReference type="Proteomes" id="UP000182470"/>
    </source>
</evidence>
<accession>A0A1G9ZBR4</accession>
<dbReference type="InterPro" id="IPR004045">
    <property type="entry name" value="Glutathione_S-Trfase_N"/>
</dbReference>
<dbReference type="Proteomes" id="UP000748067">
    <property type="component" value="Unassembled WGS sequence"/>
</dbReference>
<dbReference type="SUPFAM" id="SSF52833">
    <property type="entry name" value="Thioredoxin-like"/>
    <property type="match status" value="1"/>
</dbReference>
<dbReference type="Gene3D" id="1.20.1050.10">
    <property type="match status" value="1"/>
</dbReference>
<dbReference type="InterPro" id="IPR010987">
    <property type="entry name" value="Glutathione-S-Trfase_C-like"/>
</dbReference>
<dbReference type="SFLD" id="SFLDG01151">
    <property type="entry name" value="Main.2:_Nu-like"/>
    <property type="match status" value="1"/>
</dbReference>
<dbReference type="SFLD" id="SFLDG00358">
    <property type="entry name" value="Main_(cytGST)"/>
    <property type="match status" value="1"/>
</dbReference>
<reference evidence="5 6" key="2">
    <citation type="submission" date="2016-10" db="EMBL/GenBank/DDBJ databases">
        <authorList>
            <person name="de Groot N.N."/>
        </authorList>
    </citation>
    <scope>NUCLEOTIDE SEQUENCE [LARGE SCALE GENOMIC DNA]</scope>
    <source>
        <strain evidence="5 6">BS2772</strain>
    </source>
</reference>
<dbReference type="InterPro" id="IPR004046">
    <property type="entry name" value="GST_C"/>
</dbReference>
<dbReference type="SFLD" id="SFLDS00019">
    <property type="entry name" value="Glutathione_Transferase_(cytos"/>
    <property type="match status" value="1"/>
</dbReference>
<protein>
    <submittedName>
        <fullName evidence="5">Glutathione S-transferase</fullName>
    </submittedName>
    <submittedName>
        <fullName evidence="4">Maleylpyruvate isomerase</fullName>
        <ecNumber evidence="4">5.2.1.4</ecNumber>
    </submittedName>
</protein>
<dbReference type="GO" id="GO:0016740">
    <property type="term" value="F:transferase activity"/>
    <property type="evidence" value="ECO:0007669"/>
    <property type="project" value="UniProtKB-KW"/>
</dbReference>
<dbReference type="InterPro" id="IPR040079">
    <property type="entry name" value="Glutathione_S-Trfase"/>
</dbReference>
<name>A0A1G9ZBR4_9PSED</name>
<dbReference type="InterPro" id="IPR036249">
    <property type="entry name" value="Thioredoxin-like_sf"/>
</dbReference>
<dbReference type="RefSeq" id="WP_083357806.1">
    <property type="nucleotide sequence ID" value="NZ_JBJGXR010000009.1"/>
</dbReference>
<dbReference type="OrthoDB" id="9797500at2"/>
<keyword evidence="4" id="KW-0413">Isomerase</keyword>
<dbReference type="Gene3D" id="3.40.30.10">
    <property type="entry name" value="Glutaredoxin"/>
    <property type="match status" value="1"/>
</dbReference>
<evidence type="ECO:0000259" key="3">
    <source>
        <dbReference type="PROSITE" id="PS50405"/>
    </source>
</evidence>
<dbReference type="EMBL" id="JXDI01000001">
    <property type="protein sequence ID" value="KAF2411132.1"/>
    <property type="molecule type" value="Genomic_DNA"/>
</dbReference>
<comment type="similarity">
    <text evidence="1">Belongs to the GST superfamily.</text>
</comment>
<dbReference type="EC" id="5.2.1.4" evidence="4"/>
<sequence>MSQPSIKLYGFPLSGHSHRVELMLSLLGLPSEFILVDLKQGAQKSADFMANLNSFGQVPAIDDNGTVLADSNAILVYLATTYGNGQWLPSDPVGQARVQRWLSAAAGQLHDGPAAARLAVVFGAEVDTVSAINRSHALLKRVEQQLSQSRFLAGEQPSIADIAFYTYVAHAPEGNVSLADYPQVRAWLAAIEALPGFVGMPRTAVGLQSK</sequence>